<evidence type="ECO:0000313" key="3">
    <source>
        <dbReference type="Proteomes" id="UP000054282"/>
    </source>
</evidence>
<sequence length="285" mass="35578">MKLCKSKNSFNLLSNNDVHGLLLILGQEFLKCNTDTLDKEVIKEQKDNLYNNYNIFLHDENNDYNENEEENYKRKLEKLNLLLNERNMKILKISCFLLRYISIDNRQSKMVDDIFMFFFLMKLNFVMNMKKDIQRKHIEKDFNFNFYFYILLLYYYIYIYNTTRKIKIFDQGLIHHYEYKPLNEFNTIYKNYENLKKNQFFNLNRYGIYNRKDEELEYYNILNNNNNYNIQYNNNNNNYNNRNMFYQYNYVMIKMYFFFKRNYFINSKFLQIIFQSISNLMIYQI</sequence>
<keyword evidence="1" id="KW-0472">Membrane</keyword>
<keyword evidence="1" id="KW-0812">Transmembrane</keyword>
<evidence type="ECO:0000313" key="2">
    <source>
        <dbReference type="EMBL" id="KOB86454.1"/>
    </source>
</evidence>
<dbReference type="EMBL" id="DS016302">
    <property type="protein sequence ID" value="KOB86454.1"/>
    <property type="molecule type" value="Genomic_DNA"/>
</dbReference>
<dbReference type="KEGG" id="pfd:PFDG_02101"/>
<accession>A0A0L7M0R0</accession>
<protein>
    <submittedName>
        <fullName evidence="2">Uncharacterized protein</fullName>
    </submittedName>
</protein>
<feature type="transmembrane region" description="Helical" evidence="1">
    <location>
        <begin position="146"/>
        <end position="163"/>
    </location>
</feature>
<reference evidence="3" key="2">
    <citation type="submission" date="2006-09" db="EMBL/GenBank/DDBJ databases">
        <title>The genome sequence of Plasmodium falciparum Dd2.</title>
        <authorList>
            <consortium name="The Broad Institute Genome Sequencing Platform"/>
            <person name="Birren B."/>
            <person name="Lander E."/>
            <person name="Galagan J."/>
            <person name="Nusbaum C."/>
            <person name="Devon K."/>
            <person name="Henn M."/>
            <person name="Jaffe D."/>
            <person name="Butler J."/>
            <person name="Alvarez P."/>
            <person name="Gnerre S."/>
            <person name="Grabherr M."/>
            <person name="Kleber M."/>
            <person name="Mauceli E."/>
            <person name="Brockman W."/>
            <person name="MacCallum I.A."/>
            <person name="Rounsley S."/>
            <person name="Young S."/>
            <person name="LaButti K."/>
            <person name="Pushparaj V."/>
            <person name="DeCaprio D."/>
            <person name="Crawford M."/>
            <person name="Koehrsen M."/>
            <person name="Engels R."/>
            <person name="Montgomery P."/>
            <person name="Pearson M."/>
            <person name="Howarth C."/>
            <person name="Larson L."/>
            <person name="Luoma S."/>
            <person name="White J."/>
            <person name="Kodira C."/>
            <person name="Zeng Q."/>
            <person name="O'Leary S."/>
            <person name="Yandava C."/>
            <person name="Alvarado L."/>
            <person name="Wirth D."/>
            <person name="Volkman S."/>
            <person name="Hartl D."/>
        </authorList>
    </citation>
    <scope>NUCLEOTIDE SEQUENCE [LARGE SCALE GENOMIC DNA]</scope>
</reference>
<proteinExistence type="predicted"/>
<dbReference type="AlphaFoldDB" id="A0A0L7M0R0"/>
<dbReference type="PANTHER" id="PTHR16148:SF14">
    <property type="entry name" value="MYND-TYPE DOMAIN-CONTAINING PROTEIN"/>
    <property type="match status" value="1"/>
</dbReference>
<keyword evidence="1" id="KW-1133">Transmembrane helix</keyword>
<reference evidence="3" key="1">
    <citation type="submission" date="2006-09" db="EMBL/GenBank/DDBJ databases">
        <title>Annotation of Plasmodium falciparum Dd2.</title>
        <authorList>
            <consortium name="The Broad Institute Genome Sequencing Platform"/>
            <person name="Volkman S.K."/>
            <person name="Neafsey D.E."/>
            <person name="Dash A.P."/>
            <person name="Chitnis C.E."/>
            <person name="Hartl D.L."/>
            <person name="Young S.K."/>
            <person name="Zeng Q."/>
            <person name="Koehrsen M."/>
            <person name="Alvarado L."/>
            <person name="Berlin A."/>
            <person name="Borenstein D."/>
            <person name="Chapman S.B."/>
            <person name="Chen Z."/>
            <person name="Engels R."/>
            <person name="Freedman E."/>
            <person name="Gellesch M."/>
            <person name="Goldberg J."/>
            <person name="Griggs A."/>
            <person name="Gujja S."/>
            <person name="Heilman E.R."/>
            <person name="Heiman D.I."/>
            <person name="Howarth C."/>
            <person name="Jen D."/>
            <person name="Larson L."/>
            <person name="Mehta T."/>
            <person name="Neiman D."/>
            <person name="Park D."/>
            <person name="Pearson M."/>
            <person name="Roberts A."/>
            <person name="Saif S."/>
            <person name="Shea T."/>
            <person name="Shenoy N."/>
            <person name="Sisk P."/>
            <person name="Stolte C."/>
            <person name="Sykes S."/>
            <person name="Walk T."/>
            <person name="White J."/>
            <person name="Yandava C."/>
            <person name="Haas B."/>
            <person name="Henn M.R."/>
            <person name="Nusbaum C."/>
            <person name="Birren B."/>
        </authorList>
    </citation>
    <scope>NUCLEOTIDE SEQUENCE [LARGE SCALE GENOMIC DNA]</scope>
</reference>
<dbReference type="PANTHER" id="PTHR16148">
    <property type="entry name" value="NF-KAPPA-B-REPRESSING FACTOR-RELATED"/>
    <property type="match status" value="1"/>
</dbReference>
<evidence type="ECO:0000256" key="1">
    <source>
        <dbReference type="SAM" id="Phobius"/>
    </source>
</evidence>
<dbReference type="Proteomes" id="UP000054282">
    <property type="component" value="Unassembled WGS sequence"/>
</dbReference>
<gene>
    <name evidence="2" type="ORF">PFDG_02101</name>
</gene>
<organism evidence="2 3">
    <name type="scientific">Plasmodium falciparum (isolate Dd2)</name>
    <dbReference type="NCBI Taxonomy" id="57267"/>
    <lineage>
        <taxon>Eukaryota</taxon>
        <taxon>Sar</taxon>
        <taxon>Alveolata</taxon>
        <taxon>Apicomplexa</taxon>
        <taxon>Aconoidasida</taxon>
        <taxon>Haemosporida</taxon>
        <taxon>Plasmodiidae</taxon>
        <taxon>Plasmodium</taxon>
        <taxon>Plasmodium (Laverania)</taxon>
    </lineage>
</organism>
<name>A0A0L7M0R0_PLAF4</name>